<dbReference type="SUPFAM" id="SSF81901">
    <property type="entry name" value="HCP-like"/>
    <property type="match status" value="1"/>
</dbReference>
<dbReference type="PANTHER" id="PTHR11102">
    <property type="entry name" value="SEL-1-LIKE PROTEIN"/>
    <property type="match status" value="1"/>
</dbReference>
<dbReference type="InterPro" id="IPR050767">
    <property type="entry name" value="Sel1_AlgK"/>
</dbReference>
<evidence type="ECO:0000313" key="2">
    <source>
        <dbReference type="EMBL" id="CAE7459076.1"/>
    </source>
</evidence>
<keyword evidence="3" id="KW-1185">Reference proteome</keyword>
<gene>
    <name evidence="2" type="primary">esiB</name>
    <name evidence="2" type="ORF">SNAT2548_LOCUS25446</name>
</gene>
<dbReference type="SMART" id="SM00671">
    <property type="entry name" value="SEL1"/>
    <property type="match status" value="5"/>
</dbReference>
<sequence length="408" mass="45115">MTYVHHAIWAPWAPRIGLISYLVSTELKVSRDRVARNVLDKSSAFLRVPASKKTVWKQWHILVTAGNVCISCITADTLLMLSLGILRSLGTLGSLPVVCYKFTRDTWVTSFTLWPSRHTWDLGVTWSEHWGACGGHLIHSVTWGTSLWGTGTGAIHLLTGDTFVTCTLGPSHLGHLGHCPEAGSVARLGVERNLELAKEWTEQAAKRGHKKAIRSKGIKVFGVGPWLDYDPDEMGVERIVKEAEAGNTHAQFRLGSMYYEGEKMSTDKAKASYWFMQAAQAGLPEAQYQISRMLFLGDGVEADTEYAMRFLKLAAGRGHVESMHNLGAKLYFGDGIENDRRTAASWFLKAAQEGFPQSQNNLGWMLYTGDGVPMNTQEGLKWLEKAANAGNEEAQYHLLAVRGTMISG</sequence>
<dbReference type="AlphaFoldDB" id="A0A812RX45"/>
<comment type="similarity">
    <text evidence="1">Belongs to the sel-1 family.</text>
</comment>
<dbReference type="Proteomes" id="UP000604046">
    <property type="component" value="Unassembled WGS sequence"/>
</dbReference>
<protein>
    <submittedName>
        <fullName evidence="2">EsiB protein</fullName>
    </submittedName>
</protein>
<dbReference type="EMBL" id="CAJNDS010002394">
    <property type="protein sequence ID" value="CAE7459076.1"/>
    <property type="molecule type" value="Genomic_DNA"/>
</dbReference>
<dbReference type="PANTHER" id="PTHR11102:SF160">
    <property type="entry name" value="ERAD-ASSOCIATED E3 UBIQUITIN-PROTEIN LIGASE COMPONENT HRD3"/>
    <property type="match status" value="1"/>
</dbReference>
<reference evidence="2" key="1">
    <citation type="submission" date="2021-02" db="EMBL/GenBank/DDBJ databases">
        <authorList>
            <person name="Dougan E. K."/>
            <person name="Rhodes N."/>
            <person name="Thang M."/>
            <person name="Chan C."/>
        </authorList>
    </citation>
    <scope>NUCLEOTIDE SEQUENCE</scope>
</reference>
<proteinExistence type="inferred from homology"/>
<evidence type="ECO:0000313" key="3">
    <source>
        <dbReference type="Proteomes" id="UP000604046"/>
    </source>
</evidence>
<dbReference type="Gene3D" id="1.25.40.10">
    <property type="entry name" value="Tetratricopeptide repeat domain"/>
    <property type="match status" value="1"/>
</dbReference>
<dbReference type="OrthoDB" id="27934at2759"/>
<dbReference type="Pfam" id="PF08238">
    <property type="entry name" value="Sel1"/>
    <property type="match status" value="5"/>
</dbReference>
<evidence type="ECO:0000256" key="1">
    <source>
        <dbReference type="ARBA" id="ARBA00038101"/>
    </source>
</evidence>
<comment type="caution">
    <text evidence="2">The sequence shown here is derived from an EMBL/GenBank/DDBJ whole genome shotgun (WGS) entry which is preliminary data.</text>
</comment>
<dbReference type="InterPro" id="IPR006597">
    <property type="entry name" value="Sel1-like"/>
</dbReference>
<name>A0A812RX45_9DINO</name>
<organism evidence="2 3">
    <name type="scientific">Symbiodinium natans</name>
    <dbReference type="NCBI Taxonomy" id="878477"/>
    <lineage>
        <taxon>Eukaryota</taxon>
        <taxon>Sar</taxon>
        <taxon>Alveolata</taxon>
        <taxon>Dinophyceae</taxon>
        <taxon>Suessiales</taxon>
        <taxon>Symbiodiniaceae</taxon>
        <taxon>Symbiodinium</taxon>
    </lineage>
</organism>
<accession>A0A812RX45</accession>
<dbReference type="InterPro" id="IPR011990">
    <property type="entry name" value="TPR-like_helical_dom_sf"/>
</dbReference>